<dbReference type="Proteomes" id="UP001174934">
    <property type="component" value="Unassembled WGS sequence"/>
</dbReference>
<accession>A0AA39XLD1</accession>
<organism evidence="1 2">
    <name type="scientific">Bombardia bombarda</name>
    <dbReference type="NCBI Taxonomy" id="252184"/>
    <lineage>
        <taxon>Eukaryota</taxon>
        <taxon>Fungi</taxon>
        <taxon>Dikarya</taxon>
        <taxon>Ascomycota</taxon>
        <taxon>Pezizomycotina</taxon>
        <taxon>Sordariomycetes</taxon>
        <taxon>Sordariomycetidae</taxon>
        <taxon>Sordariales</taxon>
        <taxon>Lasiosphaeriaceae</taxon>
        <taxon>Bombardia</taxon>
    </lineage>
</organism>
<gene>
    <name evidence="1" type="ORF">B0T17DRAFT_587409</name>
</gene>
<keyword evidence="2" id="KW-1185">Reference proteome</keyword>
<dbReference type="EMBL" id="JAULSR010000001">
    <property type="protein sequence ID" value="KAK0636151.1"/>
    <property type="molecule type" value="Genomic_DNA"/>
</dbReference>
<protein>
    <submittedName>
        <fullName evidence="1">Uncharacterized protein</fullName>
    </submittedName>
</protein>
<proteinExistence type="predicted"/>
<dbReference type="AlphaFoldDB" id="A0AA39XLD1"/>
<name>A0AA39XLD1_9PEZI</name>
<reference evidence="1" key="1">
    <citation type="submission" date="2023-06" db="EMBL/GenBank/DDBJ databases">
        <title>Genome-scale phylogeny and comparative genomics of the fungal order Sordariales.</title>
        <authorList>
            <consortium name="Lawrence Berkeley National Laboratory"/>
            <person name="Hensen N."/>
            <person name="Bonometti L."/>
            <person name="Westerberg I."/>
            <person name="Brannstrom I.O."/>
            <person name="Guillou S."/>
            <person name="Cros-Aarteil S."/>
            <person name="Calhoun S."/>
            <person name="Haridas S."/>
            <person name="Kuo A."/>
            <person name="Mondo S."/>
            <person name="Pangilinan J."/>
            <person name="Riley R."/>
            <person name="LaButti K."/>
            <person name="Andreopoulos B."/>
            <person name="Lipzen A."/>
            <person name="Chen C."/>
            <person name="Yanf M."/>
            <person name="Daum C."/>
            <person name="Ng V."/>
            <person name="Clum A."/>
            <person name="Steindorff A."/>
            <person name="Ohm R."/>
            <person name="Martin F."/>
            <person name="Silar P."/>
            <person name="Natvig D."/>
            <person name="Lalanne C."/>
            <person name="Gautier V."/>
            <person name="Ament-velasquez S.L."/>
            <person name="Kruys A."/>
            <person name="Hutchinson M.I."/>
            <person name="Powell A.J."/>
            <person name="Barry K."/>
            <person name="Miller A.N."/>
            <person name="Grigoriev I.V."/>
            <person name="Debuchy R."/>
            <person name="Gladieux P."/>
            <person name="Thoren M.H."/>
            <person name="Johannesson H."/>
        </authorList>
    </citation>
    <scope>NUCLEOTIDE SEQUENCE</scope>
    <source>
        <strain evidence="1">SMH3391-2</strain>
    </source>
</reference>
<comment type="caution">
    <text evidence="1">The sequence shown here is derived from an EMBL/GenBank/DDBJ whole genome shotgun (WGS) entry which is preliminary data.</text>
</comment>
<sequence length="279" mass="31534">MRDGWQRSTAIERNDGRVAVSCAFKDIVHGLFSEKEDGEEEEESQHCSLIVLHLRFDPINLGRRIKRVQITVRFSALNAYDDDPIVDSISPEGFFFVYPTSQKETVTVGASVNVGGNILGAELGGELKRDRTVEKEVTNAGTVRGAIETKGRNYGKPNTASWTLMENPTDKTGTPVSLRASILVRRDPDVNFQAHFAMQVTPDNLTQAQTWFKSNPKDDPVFFKIDKKPTNKLRHYSKETVDEERRLKLVNNLGSLNLESPEFSDITFRTMWKNSQKVK</sequence>
<evidence type="ECO:0000313" key="2">
    <source>
        <dbReference type="Proteomes" id="UP001174934"/>
    </source>
</evidence>
<evidence type="ECO:0000313" key="1">
    <source>
        <dbReference type="EMBL" id="KAK0636151.1"/>
    </source>
</evidence>